<gene>
    <name evidence="3" type="ORF">O0R46_07495</name>
</gene>
<dbReference type="EMBL" id="CP114052">
    <property type="protein sequence ID" value="WAW14437.1"/>
    <property type="molecule type" value="Genomic_DNA"/>
</dbReference>
<evidence type="ECO:0000313" key="4">
    <source>
        <dbReference type="Proteomes" id="UP001164187"/>
    </source>
</evidence>
<dbReference type="NCBIfam" id="TIGR00654">
    <property type="entry name" value="PhzF_family"/>
    <property type="match status" value="1"/>
</dbReference>
<dbReference type="PANTHER" id="PTHR13774">
    <property type="entry name" value="PHENAZINE BIOSYNTHESIS PROTEIN"/>
    <property type="match status" value="1"/>
</dbReference>
<evidence type="ECO:0000313" key="3">
    <source>
        <dbReference type="EMBL" id="WAW14437.1"/>
    </source>
</evidence>
<dbReference type="Gene3D" id="3.10.310.10">
    <property type="entry name" value="Diaminopimelate Epimerase, Chain A, domain 1"/>
    <property type="match status" value="2"/>
</dbReference>
<dbReference type="PIRSF" id="PIRSF016184">
    <property type="entry name" value="PhzC_PhzF"/>
    <property type="match status" value="1"/>
</dbReference>
<name>A0ABY7JRX0_9FIRM</name>
<dbReference type="Pfam" id="PF02567">
    <property type="entry name" value="PhzC-PhzF"/>
    <property type="match status" value="1"/>
</dbReference>
<dbReference type="RefSeq" id="WP_269311114.1">
    <property type="nucleotide sequence ID" value="NZ_CP114052.1"/>
</dbReference>
<dbReference type="Proteomes" id="UP001164187">
    <property type="component" value="Chromosome"/>
</dbReference>
<dbReference type="SUPFAM" id="SSF54506">
    <property type="entry name" value="Diaminopimelate epimerase-like"/>
    <property type="match status" value="1"/>
</dbReference>
<dbReference type="InterPro" id="IPR003719">
    <property type="entry name" value="Phenazine_PhzF-like"/>
</dbReference>
<evidence type="ECO:0000256" key="2">
    <source>
        <dbReference type="ARBA" id="ARBA00023235"/>
    </source>
</evidence>
<comment type="similarity">
    <text evidence="1">Belongs to the PhzF family.</text>
</comment>
<proteinExistence type="inferred from homology"/>
<keyword evidence="4" id="KW-1185">Reference proteome</keyword>
<dbReference type="PANTHER" id="PTHR13774:SF17">
    <property type="entry name" value="PHENAZINE BIOSYNTHESIS-LIKE DOMAIN-CONTAINING PROTEIN"/>
    <property type="match status" value="1"/>
</dbReference>
<protein>
    <submittedName>
        <fullName evidence="3">PhzF family phenazine biosynthesis protein</fullName>
    </submittedName>
</protein>
<accession>A0ABY7JRX0</accession>
<sequence length="258" mass="29241">MKQYIVDAFTDKIFKGNPAAVCILNKWISDELMMNITKENNLSETAFAVKESEKYHLRWFTPGGEIDLCGHATLASAYVILNYYEKNTDSVTFTTLSGDLQVNKNNDLYTLVFPKYEMKKIEVTNQMEKAFGNKPIEAYIGRDLVCVFDNEDKVINFEPIQSELEKLPGLLQHSTSKSKMYDCISRSFAPKCNVTEDPVCGSGHCHIIPIWAEKLEKNELIAFQASNRTGILYCKLDDDKVVMSGNATLYSISELQIK</sequence>
<reference evidence="3" key="1">
    <citation type="submission" date="2022-12" db="EMBL/GenBank/DDBJ databases">
        <title>Peptostreptococcus.</title>
        <authorList>
            <person name="Lee S.H."/>
        </authorList>
    </citation>
    <scope>NUCLEOTIDE SEQUENCE</scope>
    <source>
        <strain evidence="3">CBA3647</strain>
    </source>
</reference>
<organism evidence="3 4">
    <name type="scientific">Peptostreptococcus equinus</name>
    <dbReference type="NCBI Taxonomy" id="3003601"/>
    <lineage>
        <taxon>Bacteria</taxon>
        <taxon>Bacillati</taxon>
        <taxon>Bacillota</taxon>
        <taxon>Clostridia</taxon>
        <taxon>Peptostreptococcales</taxon>
        <taxon>Peptostreptococcaceae</taxon>
        <taxon>Peptostreptococcus</taxon>
    </lineage>
</organism>
<evidence type="ECO:0000256" key="1">
    <source>
        <dbReference type="ARBA" id="ARBA00008270"/>
    </source>
</evidence>
<keyword evidence="2" id="KW-0413">Isomerase</keyword>